<dbReference type="Pfam" id="PF21176">
    <property type="entry name" value="RecR_HhH"/>
    <property type="match status" value="1"/>
</dbReference>
<dbReference type="PANTHER" id="PTHR30446:SF0">
    <property type="entry name" value="RECOMBINATION PROTEIN RECR"/>
    <property type="match status" value="1"/>
</dbReference>
<dbReference type="InterPro" id="IPR006171">
    <property type="entry name" value="TOPRIM_dom"/>
</dbReference>
<keyword evidence="3 7" id="KW-0863">Zinc-finger</keyword>
<keyword evidence="5 7" id="KW-0233">DNA recombination</keyword>
<dbReference type="InterPro" id="IPR015967">
    <property type="entry name" value="Rcmb_RecR_Znf"/>
</dbReference>
<comment type="function">
    <text evidence="7">May play a role in DNA repair. It seems to be involved in an RecBC-independent recombinational process of DNA repair. It may act with RecF and RecO.</text>
</comment>
<evidence type="ECO:0000256" key="6">
    <source>
        <dbReference type="ARBA" id="ARBA00023204"/>
    </source>
</evidence>
<dbReference type="CDD" id="cd01025">
    <property type="entry name" value="TOPRIM_recR"/>
    <property type="match status" value="1"/>
</dbReference>
<dbReference type="Gene3D" id="3.40.1360.10">
    <property type="match status" value="1"/>
</dbReference>
<evidence type="ECO:0000256" key="4">
    <source>
        <dbReference type="ARBA" id="ARBA00022833"/>
    </source>
</evidence>
<dbReference type="HAMAP" id="MF_00017">
    <property type="entry name" value="RecR"/>
    <property type="match status" value="1"/>
</dbReference>
<feature type="zinc finger region" description="C4-type" evidence="7">
    <location>
        <begin position="58"/>
        <end position="73"/>
    </location>
</feature>
<dbReference type="NCBIfam" id="TIGR00615">
    <property type="entry name" value="recR"/>
    <property type="match status" value="1"/>
</dbReference>
<keyword evidence="6 7" id="KW-0234">DNA repair</keyword>
<sequence>MRTLPKSIERLITSLSQLPGIGPKTASRLVFYLIRHNQIDLSGLGEAFARLKEDLVYCGICHNIADADPCTICTDKNRHSEMVCVVEEPLDVVALERAGFTGLYHVLGGSISPLEGVGPNDLQINSLIERLGENPQIKEVIIATNPDVEGEATATYLIKLLDGLSVNVSRIARGLPMGGDLEYADELTLSRALEGRNKVGV</sequence>
<dbReference type="Gene3D" id="3.30.60.80">
    <property type="match status" value="1"/>
</dbReference>
<dbReference type="GO" id="GO:0008270">
    <property type="term" value="F:zinc ion binding"/>
    <property type="evidence" value="ECO:0007669"/>
    <property type="project" value="UniProtKB-KW"/>
</dbReference>
<dbReference type="AlphaFoldDB" id="A0A1F4NPP2"/>
<evidence type="ECO:0000313" key="10">
    <source>
        <dbReference type="Proteomes" id="UP000178085"/>
    </source>
</evidence>
<evidence type="ECO:0000256" key="7">
    <source>
        <dbReference type="HAMAP-Rule" id="MF_00017"/>
    </source>
</evidence>
<accession>A0A1F4NPP2</accession>
<dbReference type="Pfam" id="PF21175">
    <property type="entry name" value="RecR_C"/>
    <property type="match status" value="1"/>
</dbReference>
<dbReference type="PANTHER" id="PTHR30446">
    <property type="entry name" value="RECOMBINATION PROTEIN RECR"/>
    <property type="match status" value="1"/>
</dbReference>
<keyword evidence="2 7" id="KW-0227">DNA damage</keyword>
<evidence type="ECO:0000256" key="5">
    <source>
        <dbReference type="ARBA" id="ARBA00023172"/>
    </source>
</evidence>
<evidence type="ECO:0000259" key="8">
    <source>
        <dbReference type="PROSITE" id="PS50880"/>
    </source>
</evidence>
<evidence type="ECO:0000256" key="3">
    <source>
        <dbReference type="ARBA" id="ARBA00022771"/>
    </source>
</evidence>
<evidence type="ECO:0000313" key="9">
    <source>
        <dbReference type="EMBL" id="OGB73258.1"/>
    </source>
</evidence>
<reference evidence="9 10" key="1">
    <citation type="journal article" date="2016" name="Nat. Commun.">
        <title>Thousands of microbial genomes shed light on interconnected biogeochemical processes in an aquifer system.</title>
        <authorList>
            <person name="Anantharaman K."/>
            <person name="Brown C.T."/>
            <person name="Hug L.A."/>
            <person name="Sharon I."/>
            <person name="Castelle C.J."/>
            <person name="Probst A.J."/>
            <person name="Thomas B.C."/>
            <person name="Singh A."/>
            <person name="Wilkins M.J."/>
            <person name="Karaoz U."/>
            <person name="Brodie E.L."/>
            <person name="Williams K.H."/>
            <person name="Hubbard S.S."/>
            <person name="Banfield J.F."/>
        </authorList>
    </citation>
    <scope>NUCLEOTIDE SEQUENCE [LARGE SCALE GENOMIC DNA]</scope>
</reference>
<dbReference type="Gene3D" id="1.10.8.420">
    <property type="entry name" value="RecR Domain 1"/>
    <property type="match status" value="1"/>
</dbReference>
<dbReference type="EMBL" id="METD01000001">
    <property type="protein sequence ID" value="OGB73258.1"/>
    <property type="molecule type" value="Genomic_DNA"/>
</dbReference>
<comment type="caution">
    <text evidence="9">The sequence shown here is derived from an EMBL/GenBank/DDBJ whole genome shotgun (WGS) entry which is preliminary data.</text>
</comment>
<comment type="similarity">
    <text evidence="7">Belongs to the RecR family.</text>
</comment>
<organism evidence="9 10">
    <name type="scientific">candidate division Kazan bacterium RIFCSPLOWO2_01_FULL_45_19</name>
    <dbReference type="NCBI Taxonomy" id="1798538"/>
    <lineage>
        <taxon>Bacteria</taxon>
        <taxon>Bacteria division Kazan-3B-28</taxon>
    </lineage>
</organism>
<keyword evidence="1 7" id="KW-0479">Metal-binding</keyword>
<dbReference type="SMART" id="SM00493">
    <property type="entry name" value="TOPRIM"/>
    <property type="match status" value="1"/>
</dbReference>
<dbReference type="GO" id="GO:0003677">
    <property type="term" value="F:DNA binding"/>
    <property type="evidence" value="ECO:0007669"/>
    <property type="project" value="UniProtKB-UniRule"/>
</dbReference>
<feature type="domain" description="Toprim" evidence="8">
    <location>
        <begin position="81"/>
        <end position="176"/>
    </location>
</feature>
<dbReference type="GO" id="GO:0006281">
    <property type="term" value="P:DNA repair"/>
    <property type="evidence" value="ECO:0007669"/>
    <property type="project" value="UniProtKB-UniRule"/>
</dbReference>
<dbReference type="Pfam" id="PF13662">
    <property type="entry name" value="Toprim_4"/>
    <property type="match status" value="1"/>
</dbReference>
<dbReference type="InterPro" id="IPR023627">
    <property type="entry name" value="Rcmb_RecR"/>
</dbReference>
<dbReference type="SUPFAM" id="SSF111304">
    <property type="entry name" value="Recombination protein RecR"/>
    <property type="match status" value="1"/>
</dbReference>
<proteinExistence type="inferred from homology"/>
<dbReference type="Pfam" id="PF02132">
    <property type="entry name" value="RecR_ZnF"/>
    <property type="match status" value="1"/>
</dbReference>
<gene>
    <name evidence="7" type="primary">recR</name>
    <name evidence="9" type="ORF">A3K51_00040</name>
</gene>
<name>A0A1F4NPP2_UNCK3</name>
<dbReference type="GO" id="GO:0006310">
    <property type="term" value="P:DNA recombination"/>
    <property type="evidence" value="ECO:0007669"/>
    <property type="project" value="UniProtKB-UniRule"/>
</dbReference>
<dbReference type="Gene3D" id="6.10.250.240">
    <property type="match status" value="1"/>
</dbReference>
<protein>
    <recommendedName>
        <fullName evidence="7">Recombination protein RecR</fullName>
    </recommendedName>
</protein>
<dbReference type="PROSITE" id="PS50880">
    <property type="entry name" value="TOPRIM"/>
    <property type="match status" value="1"/>
</dbReference>
<dbReference type="InterPro" id="IPR000093">
    <property type="entry name" value="DNA_Rcmb_RecR"/>
</dbReference>
<evidence type="ECO:0000256" key="2">
    <source>
        <dbReference type="ARBA" id="ARBA00022763"/>
    </source>
</evidence>
<evidence type="ECO:0000256" key="1">
    <source>
        <dbReference type="ARBA" id="ARBA00022723"/>
    </source>
</evidence>
<dbReference type="Proteomes" id="UP000178085">
    <property type="component" value="Unassembled WGS sequence"/>
</dbReference>
<keyword evidence="4 7" id="KW-0862">Zinc</keyword>
<dbReference type="InterPro" id="IPR034137">
    <property type="entry name" value="TOPRIM_RecR"/>
</dbReference>